<keyword evidence="1" id="KW-0808">Transferase</keyword>
<evidence type="ECO:0000256" key="1">
    <source>
        <dbReference type="ARBA" id="ARBA00022679"/>
    </source>
</evidence>
<dbReference type="Gene3D" id="3.40.50.510">
    <property type="entry name" value="Phosphotransferase system, mannose-type IIA component"/>
    <property type="match status" value="1"/>
</dbReference>
<dbReference type="InterPro" id="IPR051471">
    <property type="entry name" value="Bacterial_PTS_sugar_comp"/>
</dbReference>
<accession>A0A2N8ZLB5</accession>
<gene>
    <name evidence="3" type="ORF">VTAP4600_B1065</name>
</gene>
<dbReference type="Proteomes" id="UP000235828">
    <property type="component" value="Chromosome B"/>
</dbReference>
<dbReference type="SUPFAM" id="SSF53062">
    <property type="entry name" value="PTS system fructose IIA component-like"/>
    <property type="match status" value="1"/>
</dbReference>
<sequence length="144" mass="15598">MIHFVIATHGPLADALITSAKMVFGELPNTSSLSLTEVGGIEQFKQDFATHMLALQQQNLNGIVVLCDLECGTPYNVACTYAFDDRLSVPVTILTGINFPTLLMAADLTEENNPTSVAHTLQQEALGTIVMAKRPTTVEQDDDF</sequence>
<dbReference type="AlphaFoldDB" id="A0A2N8ZLB5"/>
<feature type="domain" description="PTS EIIA type-4" evidence="2">
    <location>
        <begin position="1"/>
        <end position="138"/>
    </location>
</feature>
<evidence type="ECO:0000313" key="4">
    <source>
        <dbReference type="Proteomes" id="UP000235828"/>
    </source>
</evidence>
<dbReference type="Pfam" id="PF03610">
    <property type="entry name" value="EIIA-man"/>
    <property type="match status" value="1"/>
</dbReference>
<keyword evidence="4" id="KW-1185">Reference proteome</keyword>
<evidence type="ECO:0000259" key="2">
    <source>
        <dbReference type="PROSITE" id="PS51096"/>
    </source>
</evidence>
<dbReference type="GO" id="GO:0016020">
    <property type="term" value="C:membrane"/>
    <property type="evidence" value="ECO:0007669"/>
    <property type="project" value="InterPro"/>
</dbReference>
<dbReference type="RefSeq" id="WP_102524869.1">
    <property type="nucleotide sequence ID" value="NZ_LT960612.1"/>
</dbReference>
<name>A0A2N8ZLB5_9VIBR</name>
<dbReference type="GO" id="GO:0016740">
    <property type="term" value="F:transferase activity"/>
    <property type="evidence" value="ECO:0007669"/>
    <property type="project" value="UniProtKB-KW"/>
</dbReference>
<proteinExistence type="predicted"/>
<dbReference type="EMBL" id="LT960612">
    <property type="protein sequence ID" value="SON52676.1"/>
    <property type="molecule type" value="Genomic_DNA"/>
</dbReference>
<dbReference type="PANTHER" id="PTHR33799:SF1">
    <property type="entry name" value="PTS SYSTEM MANNOSE-SPECIFIC EIIAB COMPONENT-RELATED"/>
    <property type="match status" value="1"/>
</dbReference>
<organism evidence="3 4">
    <name type="scientific">Vibrio tapetis subsp. tapetis</name>
    <dbReference type="NCBI Taxonomy" id="1671868"/>
    <lineage>
        <taxon>Bacteria</taxon>
        <taxon>Pseudomonadati</taxon>
        <taxon>Pseudomonadota</taxon>
        <taxon>Gammaproteobacteria</taxon>
        <taxon>Vibrionales</taxon>
        <taxon>Vibrionaceae</taxon>
        <taxon>Vibrio</taxon>
    </lineage>
</organism>
<dbReference type="PROSITE" id="PS51096">
    <property type="entry name" value="PTS_EIIA_TYPE_4"/>
    <property type="match status" value="1"/>
</dbReference>
<evidence type="ECO:0000313" key="3">
    <source>
        <dbReference type="EMBL" id="SON52676.1"/>
    </source>
</evidence>
<reference evidence="3 4" key="1">
    <citation type="submission" date="2017-10" db="EMBL/GenBank/DDBJ databases">
        <authorList>
            <person name="Banno H."/>
            <person name="Chua N.-H."/>
        </authorList>
    </citation>
    <scope>NUCLEOTIDE SEQUENCE [LARGE SCALE GENOMIC DNA]</scope>
    <source>
        <strain evidence="3">Vibrio tapetis CECT4600</strain>
    </source>
</reference>
<dbReference type="PANTHER" id="PTHR33799">
    <property type="entry name" value="PTS PERMEASE-RELATED-RELATED"/>
    <property type="match status" value="1"/>
</dbReference>
<dbReference type="InterPro" id="IPR004701">
    <property type="entry name" value="PTS_EIIA_man-typ"/>
</dbReference>
<protein>
    <submittedName>
        <fullName evidence="3">Putative PTS system, IIA component</fullName>
    </submittedName>
</protein>
<dbReference type="GO" id="GO:0009401">
    <property type="term" value="P:phosphoenolpyruvate-dependent sugar phosphotransferase system"/>
    <property type="evidence" value="ECO:0007669"/>
    <property type="project" value="InterPro"/>
</dbReference>
<dbReference type="InterPro" id="IPR036662">
    <property type="entry name" value="PTS_EIIA_man-typ_sf"/>
</dbReference>
<dbReference type="KEGG" id="vta:B1065"/>
<dbReference type="OrthoDB" id="3183705at2"/>